<dbReference type="GO" id="GO:0003677">
    <property type="term" value="F:DNA binding"/>
    <property type="evidence" value="ECO:0007669"/>
    <property type="project" value="UniProtKB-KW"/>
</dbReference>
<comment type="caution">
    <text evidence="6">The sequence shown here is derived from an EMBL/GenBank/DDBJ whole genome shotgun (WGS) entry which is preliminary data.</text>
</comment>
<dbReference type="InterPro" id="IPR008920">
    <property type="entry name" value="TF_FadR/GntR_C"/>
</dbReference>
<evidence type="ECO:0000313" key="5">
    <source>
        <dbReference type="EMBL" id="GAA0527126.1"/>
    </source>
</evidence>
<dbReference type="InterPro" id="IPR000524">
    <property type="entry name" value="Tscrpt_reg_HTH_GntR"/>
</dbReference>
<dbReference type="InterPro" id="IPR036388">
    <property type="entry name" value="WH-like_DNA-bd_sf"/>
</dbReference>
<dbReference type="AlphaFoldDB" id="A0A917NG63"/>
<dbReference type="Proteomes" id="UP000597989">
    <property type="component" value="Unassembled WGS sequence"/>
</dbReference>
<dbReference type="CDD" id="cd07377">
    <property type="entry name" value="WHTH_GntR"/>
    <property type="match status" value="1"/>
</dbReference>
<reference evidence="8" key="3">
    <citation type="journal article" date="2019" name="Int. J. Syst. Evol. Microbiol.">
        <title>The Global Catalogue of Microorganisms (GCM) 10K type strain sequencing project: providing services to taxonomists for standard genome sequencing and annotation.</title>
        <authorList>
            <consortium name="The Broad Institute Genomics Platform"/>
            <consortium name="The Broad Institute Genome Sequencing Center for Infectious Disease"/>
            <person name="Wu L."/>
            <person name="Ma J."/>
        </authorList>
    </citation>
    <scope>NUCLEOTIDE SEQUENCE [LARGE SCALE GENOMIC DNA]</scope>
    <source>
        <strain evidence="8">JCM 10664</strain>
    </source>
</reference>
<feature type="domain" description="HTH gntR-type" evidence="4">
    <location>
        <begin position="30"/>
        <end position="97"/>
    </location>
</feature>
<evidence type="ECO:0000313" key="8">
    <source>
        <dbReference type="Proteomes" id="UP001500220"/>
    </source>
</evidence>
<keyword evidence="2" id="KW-0238">DNA-binding</keyword>
<dbReference type="PANTHER" id="PTHR43537">
    <property type="entry name" value="TRANSCRIPTIONAL REGULATOR, GNTR FAMILY"/>
    <property type="match status" value="1"/>
</dbReference>
<organism evidence="6 7">
    <name type="scientific">Saccharopolyspora thermophila</name>
    <dbReference type="NCBI Taxonomy" id="89367"/>
    <lineage>
        <taxon>Bacteria</taxon>
        <taxon>Bacillati</taxon>
        <taxon>Actinomycetota</taxon>
        <taxon>Actinomycetes</taxon>
        <taxon>Pseudonocardiales</taxon>
        <taxon>Pseudonocardiaceae</taxon>
        <taxon>Saccharopolyspora</taxon>
    </lineage>
</organism>
<accession>A0A917NG63</accession>
<keyword evidence="8" id="KW-1185">Reference proteome</keyword>
<dbReference type="Pfam" id="PF07729">
    <property type="entry name" value="FCD"/>
    <property type="match status" value="1"/>
</dbReference>
<dbReference type="Gene3D" id="1.10.10.10">
    <property type="entry name" value="Winged helix-like DNA-binding domain superfamily/Winged helix DNA-binding domain"/>
    <property type="match status" value="1"/>
</dbReference>
<protein>
    <submittedName>
        <fullName evidence="6">GntR family transcriptional regulator</fullName>
    </submittedName>
</protein>
<dbReference type="SUPFAM" id="SSF46785">
    <property type="entry name" value="Winged helix' DNA-binding domain"/>
    <property type="match status" value="1"/>
</dbReference>
<dbReference type="InterPro" id="IPR011711">
    <property type="entry name" value="GntR_C"/>
</dbReference>
<dbReference type="InterPro" id="IPR036390">
    <property type="entry name" value="WH_DNA-bd_sf"/>
</dbReference>
<name>A0A917NG63_9PSEU</name>
<dbReference type="Gene3D" id="1.20.120.530">
    <property type="entry name" value="GntR ligand-binding domain-like"/>
    <property type="match status" value="1"/>
</dbReference>
<evidence type="ECO:0000313" key="6">
    <source>
        <dbReference type="EMBL" id="GGI98712.1"/>
    </source>
</evidence>
<keyword evidence="1" id="KW-0805">Transcription regulation</keyword>
<dbReference type="PROSITE" id="PS50949">
    <property type="entry name" value="HTH_GNTR"/>
    <property type="match status" value="1"/>
</dbReference>
<dbReference type="SUPFAM" id="SSF48008">
    <property type="entry name" value="GntR ligand-binding domain-like"/>
    <property type="match status" value="1"/>
</dbReference>
<sequence>MLRRGPAEREIRMSVDEAAVTISGGAVTLRTRREEVVKRIRHALLTGELKPGQRIKEARLAESLGVSRPTLRESLQQLVHEGSLVQIPHKGVHVAAPTPEELLDVAEVRVSLETMAALRLAKDPQGEAMDEVRAALDRHLAAIDSGDEVQTDVTHFELHRTIWEMSGSVTLRKIWPLVGSQVQRALSVDQATMRNPERDAELHRRLIRVIEEGDEETIVAEVRAHIQASVAEVVRRLA</sequence>
<evidence type="ECO:0000256" key="3">
    <source>
        <dbReference type="ARBA" id="ARBA00023163"/>
    </source>
</evidence>
<dbReference type="Pfam" id="PF00392">
    <property type="entry name" value="GntR"/>
    <property type="match status" value="1"/>
</dbReference>
<proteinExistence type="predicted"/>
<dbReference type="EMBL" id="BMMT01000016">
    <property type="protein sequence ID" value="GGI98712.1"/>
    <property type="molecule type" value="Genomic_DNA"/>
</dbReference>
<dbReference type="Proteomes" id="UP001500220">
    <property type="component" value="Unassembled WGS sequence"/>
</dbReference>
<reference evidence="6 7" key="2">
    <citation type="journal article" date="2014" name="Int. J. Syst. Evol. Microbiol.">
        <title>Complete genome sequence of Corynebacterium casei LMG S-19264T (=DSM 44701T), isolated from a smear-ripened cheese.</title>
        <authorList>
            <consortium name="US DOE Joint Genome Institute (JGI-PGF)"/>
            <person name="Walter F."/>
            <person name="Albersmeier A."/>
            <person name="Kalinowski J."/>
            <person name="Ruckert C."/>
        </authorList>
    </citation>
    <scope>NUCLEOTIDE SEQUENCE [LARGE SCALE GENOMIC DNA]</scope>
    <source>
        <strain evidence="6 7">CGMCC 4.7206</strain>
    </source>
</reference>
<evidence type="ECO:0000256" key="2">
    <source>
        <dbReference type="ARBA" id="ARBA00023125"/>
    </source>
</evidence>
<dbReference type="PANTHER" id="PTHR43537:SF5">
    <property type="entry name" value="UXU OPERON TRANSCRIPTIONAL REGULATOR"/>
    <property type="match status" value="1"/>
</dbReference>
<dbReference type="GO" id="GO:0003700">
    <property type="term" value="F:DNA-binding transcription factor activity"/>
    <property type="evidence" value="ECO:0007669"/>
    <property type="project" value="InterPro"/>
</dbReference>
<dbReference type="EMBL" id="BAAAHC010000012">
    <property type="protein sequence ID" value="GAA0527126.1"/>
    <property type="molecule type" value="Genomic_DNA"/>
</dbReference>
<dbReference type="PRINTS" id="PR00035">
    <property type="entry name" value="HTHGNTR"/>
</dbReference>
<dbReference type="SMART" id="SM00345">
    <property type="entry name" value="HTH_GNTR"/>
    <property type="match status" value="1"/>
</dbReference>
<evidence type="ECO:0000256" key="1">
    <source>
        <dbReference type="ARBA" id="ARBA00023015"/>
    </source>
</evidence>
<evidence type="ECO:0000259" key="4">
    <source>
        <dbReference type="PROSITE" id="PS50949"/>
    </source>
</evidence>
<reference evidence="6" key="4">
    <citation type="submission" date="2020-09" db="EMBL/GenBank/DDBJ databases">
        <authorList>
            <person name="Sun Q."/>
            <person name="Zhou Y."/>
        </authorList>
    </citation>
    <scope>NUCLEOTIDE SEQUENCE</scope>
    <source>
        <strain evidence="6">CGMCC 4.7206</strain>
    </source>
</reference>
<reference evidence="5" key="1">
    <citation type="journal article" date="2014" name="Int. J. Syst. Evol. Microbiol.">
        <title>Complete genome of a new Firmicutes species belonging to the dominant human colonic microbiota ('Ruminococcus bicirculans') reveals two chromosomes and a selective capacity to utilize plant glucans.</title>
        <authorList>
            <consortium name="NISC Comparative Sequencing Program"/>
            <person name="Wegmann U."/>
            <person name="Louis P."/>
            <person name="Goesmann A."/>
            <person name="Henrissat B."/>
            <person name="Duncan S.H."/>
            <person name="Flint H.J."/>
        </authorList>
    </citation>
    <scope>NUCLEOTIDE SEQUENCE</scope>
    <source>
        <strain evidence="5">JCM 10664</strain>
    </source>
</reference>
<evidence type="ECO:0000313" key="7">
    <source>
        <dbReference type="Proteomes" id="UP000597989"/>
    </source>
</evidence>
<reference evidence="5" key="5">
    <citation type="submission" date="2023-12" db="EMBL/GenBank/DDBJ databases">
        <authorList>
            <person name="Sun Q."/>
            <person name="Inoue M."/>
        </authorList>
    </citation>
    <scope>NUCLEOTIDE SEQUENCE</scope>
    <source>
        <strain evidence="5">JCM 10664</strain>
    </source>
</reference>
<dbReference type="SMART" id="SM00895">
    <property type="entry name" value="FCD"/>
    <property type="match status" value="1"/>
</dbReference>
<keyword evidence="3" id="KW-0804">Transcription</keyword>
<gene>
    <name evidence="5" type="ORF">GCM10009545_31820</name>
    <name evidence="6" type="ORF">GCM10011581_39870</name>
</gene>